<dbReference type="EMBL" id="BMQQ01000016">
    <property type="protein sequence ID" value="GGT43388.1"/>
    <property type="molecule type" value="Genomic_DNA"/>
</dbReference>
<dbReference type="AlphaFoldDB" id="A0A918H712"/>
<evidence type="ECO:0000256" key="1">
    <source>
        <dbReference type="SAM" id="MobiDB-lite"/>
    </source>
</evidence>
<feature type="compositionally biased region" description="Low complexity" evidence="1">
    <location>
        <begin position="42"/>
        <end position="75"/>
    </location>
</feature>
<feature type="compositionally biased region" description="Basic and acidic residues" evidence="1">
    <location>
        <begin position="85"/>
        <end position="96"/>
    </location>
</feature>
<reference evidence="2" key="1">
    <citation type="journal article" date="2014" name="Int. J. Syst. Evol. Microbiol.">
        <title>Complete genome sequence of Corynebacterium casei LMG S-19264T (=DSM 44701T), isolated from a smear-ripened cheese.</title>
        <authorList>
            <consortium name="US DOE Joint Genome Institute (JGI-PGF)"/>
            <person name="Walter F."/>
            <person name="Albersmeier A."/>
            <person name="Kalinowski J."/>
            <person name="Ruckert C."/>
        </authorList>
    </citation>
    <scope>NUCLEOTIDE SEQUENCE</scope>
    <source>
        <strain evidence="2">JCM 3172</strain>
    </source>
</reference>
<comment type="caution">
    <text evidence="2">The sequence shown here is derived from an EMBL/GenBank/DDBJ whole genome shotgun (WGS) entry which is preliminary data.</text>
</comment>
<accession>A0A918H712</accession>
<name>A0A918H712_9ACTN</name>
<organism evidence="2 3">
    <name type="scientific">Streptomyces purpureus</name>
    <dbReference type="NCBI Taxonomy" id="1951"/>
    <lineage>
        <taxon>Bacteria</taxon>
        <taxon>Bacillati</taxon>
        <taxon>Actinomycetota</taxon>
        <taxon>Actinomycetes</taxon>
        <taxon>Kitasatosporales</taxon>
        <taxon>Streptomycetaceae</taxon>
        <taxon>Streptomyces</taxon>
    </lineage>
</organism>
<feature type="region of interest" description="Disordered" evidence="1">
    <location>
        <begin position="42"/>
        <end position="96"/>
    </location>
</feature>
<sequence length="96" mass="10306">MRIRMTVDMSGTRNGQPWPPRGDIADLPTAEAAHLCASGIAEPVTEPEPVVEVEQTTAPPAETTEVPAAETTAPPAEKRRGRPRLPRDGEGNIVRE</sequence>
<gene>
    <name evidence="2" type="ORF">GCM10014713_41330</name>
</gene>
<dbReference type="Proteomes" id="UP000619486">
    <property type="component" value="Unassembled WGS sequence"/>
</dbReference>
<proteinExistence type="predicted"/>
<dbReference type="RefSeq" id="WP_189203022.1">
    <property type="nucleotide sequence ID" value="NZ_BMQQ01000016.1"/>
</dbReference>
<keyword evidence="3" id="KW-1185">Reference proteome</keyword>
<evidence type="ECO:0000313" key="3">
    <source>
        <dbReference type="Proteomes" id="UP000619486"/>
    </source>
</evidence>
<feature type="region of interest" description="Disordered" evidence="1">
    <location>
        <begin position="1"/>
        <end position="25"/>
    </location>
</feature>
<evidence type="ECO:0000313" key="2">
    <source>
        <dbReference type="EMBL" id="GGT43388.1"/>
    </source>
</evidence>
<reference evidence="2" key="2">
    <citation type="submission" date="2020-09" db="EMBL/GenBank/DDBJ databases">
        <authorList>
            <person name="Sun Q."/>
            <person name="Ohkuma M."/>
        </authorList>
    </citation>
    <scope>NUCLEOTIDE SEQUENCE</scope>
    <source>
        <strain evidence="2">JCM 3172</strain>
    </source>
</reference>
<protein>
    <submittedName>
        <fullName evidence="2">Uncharacterized protein</fullName>
    </submittedName>
</protein>